<dbReference type="RefSeq" id="WP_075625667.1">
    <property type="nucleotide sequence ID" value="NZ_FOAM01000016.1"/>
</dbReference>
<comment type="caution">
    <text evidence="1">The sequence shown here is derived from an EMBL/GenBank/DDBJ whole genome shotgun (WGS) entry which is preliminary data.</text>
</comment>
<dbReference type="Proteomes" id="UP000186364">
    <property type="component" value="Unassembled WGS sequence"/>
</dbReference>
<protein>
    <recommendedName>
        <fullName evidence="3">DUF2793 domain-containing protein</fullName>
    </recommendedName>
</protein>
<dbReference type="EMBL" id="MKIP01000026">
    <property type="protein sequence ID" value="OLP62367.1"/>
    <property type="molecule type" value="Genomic_DNA"/>
</dbReference>
<reference evidence="1 2" key="1">
    <citation type="submission" date="2016-09" db="EMBL/GenBank/DDBJ databases">
        <title>Rhizobium sp. nov., a novel species isolated from the rice rhizosphere.</title>
        <authorList>
            <person name="Zhao J."/>
            <person name="Zhang X."/>
        </authorList>
    </citation>
    <scope>NUCLEOTIDE SEQUENCE [LARGE SCALE GENOMIC DNA]</scope>
    <source>
        <strain evidence="1 2">1.7048</strain>
    </source>
</reference>
<dbReference type="OrthoDB" id="564699at2"/>
<dbReference type="Pfam" id="PF10983">
    <property type="entry name" value="DUF2793"/>
    <property type="match status" value="1"/>
</dbReference>
<sequence length="342" mass="35234">MSDRSSNLDMPFILPSQAQKHVTHNAALQVLDVVTQLVVADSLTVPPASPADGAVFAVLASATESFAGRSGRLAVYQDEGWSFLTPRAGWRAWFLTERRLKVYTGATWEDAETLGAAPMLGIHTTADSTNRLAVAAAASLFSHDGQGHQMKINKAGPADTASLLFQSGWSGRAEMGLSGNDGFSLKVSADGANWVTALQSDGAGHVRMPARPLVRASLGTGVKAIADGARTGFAAPALNQGGFTLGTPLPANGAPLVVPATGIYLLALSVDAAPSSSFSVSVEANATKTLATYRNTSPPAQVDGSALGLAALSAGDELTLHHGGNASVDFSIDRTDLIVIML</sequence>
<organism evidence="1 2">
    <name type="scientific">Xaviernesmea oryzae</name>
    <dbReference type="NCBI Taxonomy" id="464029"/>
    <lineage>
        <taxon>Bacteria</taxon>
        <taxon>Pseudomonadati</taxon>
        <taxon>Pseudomonadota</taxon>
        <taxon>Alphaproteobacteria</taxon>
        <taxon>Hyphomicrobiales</taxon>
        <taxon>Rhizobiaceae</taxon>
        <taxon>Rhizobium/Agrobacterium group</taxon>
        <taxon>Xaviernesmea</taxon>
    </lineage>
</organism>
<evidence type="ECO:0008006" key="3">
    <source>
        <dbReference type="Google" id="ProtNLM"/>
    </source>
</evidence>
<evidence type="ECO:0000313" key="1">
    <source>
        <dbReference type="EMBL" id="OLP62367.1"/>
    </source>
</evidence>
<dbReference type="InterPro" id="IPR021251">
    <property type="entry name" value="DUF2793"/>
</dbReference>
<keyword evidence="2" id="KW-1185">Reference proteome</keyword>
<accession>A0A1Q9B2Y3</accession>
<gene>
    <name evidence="1" type="ORF">BJF93_23720</name>
</gene>
<name>A0A1Q9B2Y3_9HYPH</name>
<dbReference type="AlphaFoldDB" id="A0A1Q9B2Y3"/>
<evidence type="ECO:0000313" key="2">
    <source>
        <dbReference type="Proteomes" id="UP000186364"/>
    </source>
</evidence>
<proteinExistence type="predicted"/>